<organism evidence="2 3">
    <name type="scientific">Calidithermus roseus</name>
    <dbReference type="NCBI Taxonomy" id="1644118"/>
    <lineage>
        <taxon>Bacteria</taxon>
        <taxon>Thermotogati</taxon>
        <taxon>Deinococcota</taxon>
        <taxon>Deinococci</taxon>
        <taxon>Thermales</taxon>
        <taxon>Thermaceae</taxon>
        <taxon>Calidithermus</taxon>
    </lineage>
</organism>
<gene>
    <name evidence="2" type="ORF">Mrose_00161</name>
</gene>
<accession>A0A399F0K5</accession>
<evidence type="ECO:0000256" key="1">
    <source>
        <dbReference type="SAM" id="SignalP"/>
    </source>
</evidence>
<comment type="caution">
    <text evidence="2">The sequence shown here is derived from an EMBL/GenBank/DDBJ whole genome shotgun (WGS) entry which is preliminary data.</text>
</comment>
<dbReference type="RefSeq" id="WP_119275538.1">
    <property type="nucleotide sequence ID" value="NZ_QWLA01000002.1"/>
</dbReference>
<sequence length="246" mass="26970">MKRWALLSFLMPGLALAQAHMGQIATRDAHALLWLPDGRILLGHHDGIQVSGDGGKSWQDLVRKPNWDAMNLAWDGKRLIVAGHEVYFESNNLRDFRPLKPSGLSGLDLHGYAVHPQNSLLHYAYEAASGLYMSQDGGKRWSKAPQGSPVMAVGLDGRLYLAVPGLGLLQRQGPRLEAIASPEPEVYVLRVAPDGTLYAGGKQGLWQRTTSSWKRVAAGSVLALAVNPKNPTQLVWVDSNGRVWRK</sequence>
<keyword evidence="1" id="KW-0732">Signal</keyword>
<dbReference type="AlphaFoldDB" id="A0A399F0K5"/>
<dbReference type="CDD" id="cd15482">
    <property type="entry name" value="Sialidase_non-viral"/>
    <property type="match status" value="1"/>
</dbReference>
<name>A0A399F0K5_9DEIN</name>
<dbReference type="SUPFAM" id="SSF110296">
    <property type="entry name" value="Oligoxyloglucan reducing end-specific cellobiohydrolase"/>
    <property type="match status" value="1"/>
</dbReference>
<feature type="chain" id="PRO_5017183494" description="Ycf48-like protein" evidence="1">
    <location>
        <begin position="18"/>
        <end position="246"/>
    </location>
</feature>
<dbReference type="Gene3D" id="2.130.10.10">
    <property type="entry name" value="YVTN repeat-like/Quinoprotein amine dehydrogenase"/>
    <property type="match status" value="1"/>
</dbReference>
<dbReference type="OrthoDB" id="9764804at2"/>
<dbReference type="InterPro" id="IPR015943">
    <property type="entry name" value="WD40/YVTN_repeat-like_dom_sf"/>
</dbReference>
<dbReference type="EMBL" id="QWLA01000002">
    <property type="protein sequence ID" value="RIH89573.1"/>
    <property type="molecule type" value="Genomic_DNA"/>
</dbReference>
<reference evidence="2 3" key="1">
    <citation type="submission" date="2018-08" db="EMBL/GenBank/DDBJ databases">
        <title>Meiothermus roseus NBRC 110900 genome sequencing project.</title>
        <authorList>
            <person name="Da Costa M.S."/>
            <person name="Albuquerque L."/>
            <person name="Raposo P."/>
            <person name="Froufe H.J.C."/>
            <person name="Barroso C.S."/>
            <person name="Egas C."/>
        </authorList>
    </citation>
    <scope>NUCLEOTIDE SEQUENCE [LARGE SCALE GENOMIC DNA]</scope>
    <source>
        <strain evidence="2 3">NBRC 110900</strain>
    </source>
</reference>
<proteinExistence type="predicted"/>
<evidence type="ECO:0008006" key="4">
    <source>
        <dbReference type="Google" id="ProtNLM"/>
    </source>
</evidence>
<evidence type="ECO:0000313" key="3">
    <source>
        <dbReference type="Proteomes" id="UP000265341"/>
    </source>
</evidence>
<dbReference type="Proteomes" id="UP000265341">
    <property type="component" value="Unassembled WGS sequence"/>
</dbReference>
<protein>
    <recommendedName>
        <fullName evidence="4">Ycf48-like protein</fullName>
    </recommendedName>
</protein>
<evidence type="ECO:0000313" key="2">
    <source>
        <dbReference type="EMBL" id="RIH89573.1"/>
    </source>
</evidence>
<feature type="signal peptide" evidence="1">
    <location>
        <begin position="1"/>
        <end position="17"/>
    </location>
</feature>
<keyword evidence="3" id="KW-1185">Reference proteome</keyword>